<feature type="signal peptide" evidence="1">
    <location>
        <begin position="1"/>
        <end position="16"/>
    </location>
</feature>
<organism evidence="2 3">
    <name type="scientific">Ditylenchus dipsaci</name>
    <dbReference type="NCBI Taxonomy" id="166011"/>
    <lineage>
        <taxon>Eukaryota</taxon>
        <taxon>Metazoa</taxon>
        <taxon>Ecdysozoa</taxon>
        <taxon>Nematoda</taxon>
        <taxon>Chromadorea</taxon>
        <taxon>Rhabditida</taxon>
        <taxon>Tylenchina</taxon>
        <taxon>Tylenchomorpha</taxon>
        <taxon>Sphaerularioidea</taxon>
        <taxon>Anguinidae</taxon>
        <taxon>Anguininae</taxon>
        <taxon>Ditylenchus</taxon>
    </lineage>
</organism>
<proteinExistence type="predicted"/>
<accession>A0A915CY36</accession>
<reference evidence="3" key="1">
    <citation type="submission" date="2022-11" db="UniProtKB">
        <authorList>
            <consortium name="WormBaseParasite"/>
        </authorList>
    </citation>
    <scope>IDENTIFICATION</scope>
</reference>
<protein>
    <submittedName>
        <fullName evidence="3">Secreted protein</fullName>
    </submittedName>
</protein>
<evidence type="ECO:0000256" key="1">
    <source>
        <dbReference type="SAM" id="SignalP"/>
    </source>
</evidence>
<feature type="chain" id="PRO_5037985416" evidence="1">
    <location>
        <begin position="17"/>
        <end position="78"/>
    </location>
</feature>
<dbReference type="Proteomes" id="UP000887574">
    <property type="component" value="Unplaced"/>
</dbReference>
<keyword evidence="1" id="KW-0732">Signal</keyword>
<evidence type="ECO:0000313" key="3">
    <source>
        <dbReference type="WBParaSite" id="jg13494"/>
    </source>
</evidence>
<dbReference type="WBParaSite" id="jg13494">
    <property type="protein sequence ID" value="jg13494"/>
    <property type="gene ID" value="jg13494"/>
</dbReference>
<sequence length="78" mass="8386">MTKLLFLCSPTSLLAAVDSLITNAAVVDVLTAAAISFVVSCEIREQIVNRNKVIGDISTQQHCAIRQATPIDSITRND</sequence>
<keyword evidence="2" id="KW-1185">Reference proteome</keyword>
<evidence type="ECO:0000313" key="2">
    <source>
        <dbReference type="Proteomes" id="UP000887574"/>
    </source>
</evidence>
<name>A0A915CY36_9BILA</name>
<dbReference type="AlphaFoldDB" id="A0A915CY36"/>